<comment type="similarity">
    <text evidence="1">Belongs to the AB hydrolase superfamily. AB hydrolase 4 family.</text>
</comment>
<accession>A0A150X3W8</accession>
<feature type="active site" description="Charge relay system" evidence="2">
    <location>
        <position position="266"/>
    </location>
</feature>
<dbReference type="EMBL" id="LRPC01000028">
    <property type="protein sequence ID" value="KYG73416.1"/>
    <property type="molecule type" value="Genomic_DNA"/>
</dbReference>
<evidence type="ECO:0000313" key="4">
    <source>
        <dbReference type="EMBL" id="KYG73416.1"/>
    </source>
</evidence>
<dbReference type="InterPro" id="IPR012020">
    <property type="entry name" value="ABHD4"/>
</dbReference>
<name>A0A150X3W8_9BACT</name>
<evidence type="ECO:0000256" key="1">
    <source>
        <dbReference type="ARBA" id="ARBA00010884"/>
    </source>
</evidence>
<comment type="caution">
    <text evidence="4">The sequence shown here is derived from an EMBL/GenBank/DDBJ whole genome shotgun (WGS) entry which is preliminary data.</text>
</comment>
<dbReference type="GO" id="GO:0047372">
    <property type="term" value="F:monoacylglycerol lipase activity"/>
    <property type="evidence" value="ECO:0007669"/>
    <property type="project" value="TreeGrafter"/>
</dbReference>
<feature type="active site" description="Charge relay system" evidence="2">
    <location>
        <position position="139"/>
    </location>
</feature>
<evidence type="ECO:0000256" key="2">
    <source>
        <dbReference type="PIRSR" id="PIRSR005211-1"/>
    </source>
</evidence>
<dbReference type="OrthoDB" id="332676at2"/>
<dbReference type="InterPro" id="IPR000073">
    <property type="entry name" value="AB_hydrolase_1"/>
</dbReference>
<organism evidence="4 5">
    <name type="scientific">Roseivirga spongicola</name>
    <dbReference type="NCBI Taxonomy" id="333140"/>
    <lineage>
        <taxon>Bacteria</taxon>
        <taxon>Pseudomonadati</taxon>
        <taxon>Bacteroidota</taxon>
        <taxon>Cytophagia</taxon>
        <taxon>Cytophagales</taxon>
        <taxon>Roseivirgaceae</taxon>
        <taxon>Roseivirga</taxon>
    </lineage>
</organism>
<feature type="domain" description="AB hydrolase-1" evidence="3">
    <location>
        <begin position="60"/>
        <end position="295"/>
    </location>
</feature>
<dbReference type="GO" id="GO:0034338">
    <property type="term" value="F:short-chain carboxylesterase activity"/>
    <property type="evidence" value="ECO:0007669"/>
    <property type="project" value="TreeGrafter"/>
</dbReference>
<reference evidence="4 5" key="1">
    <citation type="submission" date="2016-01" db="EMBL/GenBank/DDBJ databases">
        <title>Genome sequencing of Roseivirga spongicola UST030701-084.</title>
        <authorList>
            <person name="Selvaratnam C."/>
            <person name="Thevarajoo S."/>
            <person name="Goh K.M."/>
            <person name="Ee R."/>
            <person name="Chan K.-G."/>
            <person name="Chong C.S."/>
        </authorList>
    </citation>
    <scope>NUCLEOTIDE SEQUENCE [LARGE SCALE GENOMIC DNA]</scope>
    <source>
        <strain evidence="4 5">UST030701-084</strain>
    </source>
</reference>
<dbReference type="Gene3D" id="3.40.50.1820">
    <property type="entry name" value="alpha/beta hydrolase"/>
    <property type="match status" value="1"/>
</dbReference>
<dbReference type="AlphaFoldDB" id="A0A150X3W8"/>
<dbReference type="PIRSF" id="PIRSF005211">
    <property type="entry name" value="Ab_hydro_YheT"/>
    <property type="match status" value="1"/>
</dbReference>
<sequence>MPIVESKYKGPPFYYFNKHAETIIPSLMRKVDVSYTREQIDTPDNDFLNVDWVRNGHRRLLVISHGLEGGSDRHYVTALAKLFSSNGWDVAAWNNRTCNGEMNKTIKLYHHAASYDIRTVVNHALETQGYDEVCLAGISMGGGQTLRFMGQGEEFPLPKQVKKAVAISVPCYLPHSVETLYDKSNKLYEQRFLKKLIVKIKAKAQQFSEIDIEGIDDIRNLEEFDNRYSAPLNDFESAKAFYEFCNPYPFMKNIDRPTLIINALNDPLLKGKCYPFELAETNSNIFLETPKRGGHVGFALWNSEYTYSEKRAFEFLNES</sequence>
<gene>
    <name evidence="4" type="ORF">AWW68_12005</name>
</gene>
<dbReference type="PANTHER" id="PTHR10794:SF94">
    <property type="entry name" value="ESTERASE YHET-RELATED"/>
    <property type="match status" value="1"/>
</dbReference>
<feature type="active site" description="Charge relay system" evidence="2">
    <location>
        <position position="295"/>
    </location>
</feature>
<evidence type="ECO:0000313" key="5">
    <source>
        <dbReference type="Proteomes" id="UP000075606"/>
    </source>
</evidence>
<dbReference type="Proteomes" id="UP000075606">
    <property type="component" value="Unassembled WGS sequence"/>
</dbReference>
<dbReference type="PANTHER" id="PTHR10794">
    <property type="entry name" value="ABHYDROLASE DOMAIN-CONTAINING PROTEIN"/>
    <property type="match status" value="1"/>
</dbReference>
<dbReference type="Pfam" id="PF00561">
    <property type="entry name" value="Abhydrolase_1"/>
    <property type="match status" value="1"/>
</dbReference>
<dbReference type="RefSeq" id="WP_068221712.1">
    <property type="nucleotide sequence ID" value="NZ_CP139724.1"/>
</dbReference>
<protein>
    <recommendedName>
        <fullName evidence="3">AB hydrolase-1 domain-containing protein</fullName>
    </recommendedName>
</protein>
<evidence type="ECO:0000259" key="3">
    <source>
        <dbReference type="Pfam" id="PF00561"/>
    </source>
</evidence>
<keyword evidence="5" id="KW-1185">Reference proteome</keyword>
<dbReference type="SUPFAM" id="SSF53474">
    <property type="entry name" value="alpha/beta-Hydrolases"/>
    <property type="match status" value="1"/>
</dbReference>
<dbReference type="InterPro" id="IPR029058">
    <property type="entry name" value="AB_hydrolase_fold"/>
</dbReference>
<dbReference type="InterPro" id="IPR050960">
    <property type="entry name" value="AB_hydrolase_4_sf"/>
</dbReference>
<proteinExistence type="inferred from homology"/>